<evidence type="ECO:0000256" key="3">
    <source>
        <dbReference type="ARBA" id="ARBA00018569"/>
    </source>
</evidence>
<dbReference type="EMBL" id="BMMS01000024">
    <property type="protein sequence ID" value="GGO95004.1"/>
    <property type="molecule type" value="Genomic_DNA"/>
</dbReference>
<dbReference type="PANTHER" id="PTHR43725:SF53">
    <property type="entry name" value="UDP-ARABINOSE 4-EPIMERASE 1"/>
    <property type="match status" value="1"/>
</dbReference>
<dbReference type="Proteomes" id="UP000641932">
    <property type="component" value="Unassembled WGS sequence"/>
</dbReference>
<dbReference type="RefSeq" id="WP_189134141.1">
    <property type="nucleotide sequence ID" value="NZ_BMMS01000024.1"/>
</dbReference>
<accession>A0A917ZW23</accession>
<protein>
    <recommendedName>
        <fullName evidence="3">UDP-glucose 4-epimerase</fullName>
    </recommendedName>
    <alternativeName>
        <fullName evidence="5">Galactowaldenase</fullName>
    </alternativeName>
    <alternativeName>
        <fullName evidence="4">UDP-galactose 4-epimerase</fullName>
    </alternativeName>
</protein>
<evidence type="ECO:0000256" key="2">
    <source>
        <dbReference type="ARBA" id="ARBA00007637"/>
    </source>
</evidence>
<gene>
    <name evidence="7" type="ORF">GCM10012280_51220</name>
</gene>
<evidence type="ECO:0000256" key="1">
    <source>
        <dbReference type="ARBA" id="ARBA00004947"/>
    </source>
</evidence>
<feature type="domain" description="NAD-dependent epimerase/dehydratase" evidence="6">
    <location>
        <begin position="167"/>
        <end position="270"/>
    </location>
</feature>
<evidence type="ECO:0000256" key="4">
    <source>
        <dbReference type="ARBA" id="ARBA00031367"/>
    </source>
</evidence>
<dbReference type="InterPro" id="IPR036291">
    <property type="entry name" value="NAD(P)-bd_dom_sf"/>
</dbReference>
<reference evidence="7" key="2">
    <citation type="submission" date="2020-09" db="EMBL/GenBank/DDBJ databases">
        <authorList>
            <person name="Sun Q."/>
            <person name="Zhou Y."/>
        </authorList>
    </citation>
    <scope>NUCLEOTIDE SEQUENCE</scope>
    <source>
        <strain evidence="7">CGMCC 4.7201</strain>
    </source>
</reference>
<feature type="domain" description="NAD-dependent epimerase/dehydratase" evidence="6">
    <location>
        <begin position="3"/>
        <end position="133"/>
    </location>
</feature>
<evidence type="ECO:0000313" key="7">
    <source>
        <dbReference type="EMBL" id="GGO95004.1"/>
    </source>
</evidence>
<dbReference type="Gene3D" id="3.40.50.720">
    <property type="entry name" value="NAD(P)-binding Rossmann-like Domain"/>
    <property type="match status" value="1"/>
</dbReference>
<comment type="pathway">
    <text evidence="1">Carbohydrate metabolism; galactose metabolism.</text>
</comment>
<dbReference type="InterPro" id="IPR001509">
    <property type="entry name" value="Epimerase_deHydtase"/>
</dbReference>
<evidence type="ECO:0000259" key="6">
    <source>
        <dbReference type="Pfam" id="PF01370"/>
    </source>
</evidence>
<evidence type="ECO:0000256" key="5">
    <source>
        <dbReference type="ARBA" id="ARBA00033067"/>
    </source>
</evidence>
<sequence length="351" mass="37116">MRVLVTGGAGFIGSHIVEALLASGHRPVVLDALLPAVHTGVPPMPDAEWIHADVRDRAAVRRALRGVAAVCHQAAMVGLGRDFGDAADYVSCNDLGTAVLLSEMADGGVRDLVLAGSMVVYGEGRYDCPRHGEVRPGPRQVADLEDGRFEPPCSRCGSPMRPGLVREDAPTDPRNVYATTKLAQEHLAASWARATAGRAVSLRYHNVYGPGMPRDTPYAGVASFFRSALARGEAPRVFEDGGQRRDFVHVRDVAAANLAALVGLHELPSGGLRVYNTGSGEPHTVGEMADALAAACGGPSPVVTGEYRLGDVRHITASSERLREELGWRPGVGFLDGMAEFARSTTALRGA</sequence>
<dbReference type="AlphaFoldDB" id="A0A917ZW23"/>
<dbReference type="PANTHER" id="PTHR43725">
    <property type="entry name" value="UDP-GLUCOSE 4-EPIMERASE"/>
    <property type="match status" value="1"/>
</dbReference>
<dbReference type="PRINTS" id="PR01713">
    <property type="entry name" value="NUCEPIMERASE"/>
</dbReference>
<organism evidence="7 8">
    <name type="scientific">Wenjunlia tyrosinilytica</name>
    <dbReference type="NCBI Taxonomy" id="1544741"/>
    <lineage>
        <taxon>Bacteria</taxon>
        <taxon>Bacillati</taxon>
        <taxon>Actinomycetota</taxon>
        <taxon>Actinomycetes</taxon>
        <taxon>Kitasatosporales</taxon>
        <taxon>Streptomycetaceae</taxon>
        <taxon>Wenjunlia</taxon>
    </lineage>
</organism>
<reference evidence="7" key="1">
    <citation type="journal article" date="2014" name="Int. J. Syst. Evol. Microbiol.">
        <title>Complete genome sequence of Corynebacterium casei LMG S-19264T (=DSM 44701T), isolated from a smear-ripened cheese.</title>
        <authorList>
            <consortium name="US DOE Joint Genome Institute (JGI-PGF)"/>
            <person name="Walter F."/>
            <person name="Albersmeier A."/>
            <person name="Kalinowski J."/>
            <person name="Ruckert C."/>
        </authorList>
    </citation>
    <scope>NUCLEOTIDE SEQUENCE</scope>
    <source>
        <strain evidence="7">CGMCC 4.7201</strain>
    </source>
</reference>
<comment type="caution">
    <text evidence="7">The sequence shown here is derived from an EMBL/GenBank/DDBJ whole genome shotgun (WGS) entry which is preliminary data.</text>
</comment>
<proteinExistence type="inferred from homology"/>
<dbReference type="SUPFAM" id="SSF51735">
    <property type="entry name" value="NAD(P)-binding Rossmann-fold domains"/>
    <property type="match status" value="1"/>
</dbReference>
<comment type="similarity">
    <text evidence="2">Belongs to the NAD(P)-dependent epimerase/dehydratase family.</text>
</comment>
<keyword evidence="8" id="KW-1185">Reference proteome</keyword>
<evidence type="ECO:0000313" key="8">
    <source>
        <dbReference type="Proteomes" id="UP000641932"/>
    </source>
</evidence>
<name>A0A917ZW23_9ACTN</name>
<dbReference type="Pfam" id="PF01370">
    <property type="entry name" value="Epimerase"/>
    <property type="match status" value="2"/>
</dbReference>